<dbReference type="EMBL" id="CAJOBJ010001976">
    <property type="protein sequence ID" value="CAF3905320.1"/>
    <property type="molecule type" value="Genomic_DNA"/>
</dbReference>
<sequence>MQILNEISALCPDSDNFLESEILKHFLLQMKIDFSLLCNEIQVLKQMLKDSKLSSIVDLYAELLPLKQALPTVIFLVATALTISVSSTTCERTFSKMKLIKTTARNTMLDTRLSDLCVLAAERDFNSNFEKLMDNFFDLHKNSKILL</sequence>
<dbReference type="InterPro" id="IPR008906">
    <property type="entry name" value="HATC_C_dom"/>
</dbReference>
<gene>
    <name evidence="2" type="ORF">GIL414_LOCUS6772</name>
</gene>
<dbReference type="InterPro" id="IPR012337">
    <property type="entry name" value="RNaseH-like_sf"/>
</dbReference>
<name>A0A8S2LSS5_9BILA</name>
<protein>
    <recommendedName>
        <fullName evidence="1">HAT C-terminal dimerisation domain-containing protein</fullName>
    </recommendedName>
</protein>
<comment type="caution">
    <text evidence="2">The sequence shown here is derived from an EMBL/GenBank/DDBJ whole genome shotgun (WGS) entry which is preliminary data.</text>
</comment>
<evidence type="ECO:0000313" key="3">
    <source>
        <dbReference type="Proteomes" id="UP000681720"/>
    </source>
</evidence>
<accession>A0A8S2LSS5</accession>
<evidence type="ECO:0000313" key="2">
    <source>
        <dbReference type="EMBL" id="CAF3905320.1"/>
    </source>
</evidence>
<dbReference type="PANTHER" id="PTHR45749">
    <property type="match status" value="1"/>
</dbReference>
<feature type="domain" description="HAT C-terminal dimerisation" evidence="1">
    <location>
        <begin position="70"/>
        <end position="123"/>
    </location>
</feature>
<dbReference type="GO" id="GO:0046983">
    <property type="term" value="F:protein dimerization activity"/>
    <property type="evidence" value="ECO:0007669"/>
    <property type="project" value="InterPro"/>
</dbReference>
<dbReference type="Proteomes" id="UP000681720">
    <property type="component" value="Unassembled WGS sequence"/>
</dbReference>
<reference evidence="2" key="1">
    <citation type="submission" date="2021-02" db="EMBL/GenBank/DDBJ databases">
        <authorList>
            <person name="Nowell W R."/>
        </authorList>
    </citation>
    <scope>NUCLEOTIDE SEQUENCE</scope>
</reference>
<organism evidence="2 3">
    <name type="scientific">Rotaria magnacalcarata</name>
    <dbReference type="NCBI Taxonomy" id="392030"/>
    <lineage>
        <taxon>Eukaryota</taxon>
        <taxon>Metazoa</taxon>
        <taxon>Spiralia</taxon>
        <taxon>Gnathifera</taxon>
        <taxon>Rotifera</taxon>
        <taxon>Eurotatoria</taxon>
        <taxon>Bdelloidea</taxon>
        <taxon>Philodinida</taxon>
        <taxon>Philodinidae</taxon>
        <taxon>Rotaria</taxon>
    </lineage>
</organism>
<dbReference type="SUPFAM" id="SSF53098">
    <property type="entry name" value="Ribonuclease H-like"/>
    <property type="match status" value="1"/>
</dbReference>
<evidence type="ECO:0000259" key="1">
    <source>
        <dbReference type="Pfam" id="PF05699"/>
    </source>
</evidence>
<dbReference type="PANTHER" id="PTHR45749:SF21">
    <property type="entry name" value="DUF4371 DOMAIN-CONTAINING PROTEIN"/>
    <property type="match status" value="1"/>
</dbReference>
<proteinExistence type="predicted"/>
<dbReference type="AlphaFoldDB" id="A0A8S2LSS5"/>
<dbReference type="Pfam" id="PF05699">
    <property type="entry name" value="Dimer_Tnp_hAT"/>
    <property type="match status" value="1"/>
</dbReference>